<evidence type="ECO:0000256" key="5">
    <source>
        <dbReference type="ARBA" id="ARBA00022833"/>
    </source>
</evidence>
<dbReference type="GO" id="GO:0046872">
    <property type="term" value="F:metal ion binding"/>
    <property type="evidence" value="ECO:0007669"/>
    <property type="project" value="UniProtKB-KW"/>
</dbReference>
<comment type="similarity">
    <text evidence="1">Belongs to the peptidase M20A family.</text>
</comment>
<evidence type="ECO:0000256" key="3">
    <source>
        <dbReference type="ARBA" id="ARBA00022723"/>
    </source>
</evidence>
<dbReference type="Gene3D" id="3.40.630.10">
    <property type="entry name" value="Zn peptidases"/>
    <property type="match status" value="1"/>
</dbReference>
<keyword evidence="6" id="KW-0732">Signal</keyword>
<evidence type="ECO:0000256" key="4">
    <source>
        <dbReference type="ARBA" id="ARBA00022801"/>
    </source>
</evidence>
<accession>A0A9X0Q922</accession>
<evidence type="ECO:0000313" key="8">
    <source>
        <dbReference type="EMBL" id="MBB5326461.1"/>
    </source>
</evidence>
<dbReference type="InterPro" id="IPR001261">
    <property type="entry name" value="ArgE/DapE_CS"/>
</dbReference>
<keyword evidence="3" id="KW-0479">Metal-binding</keyword>
<dbReference type="RefSeq" id="WP_183972435.1">
    <property type="nucleotide sequence ID" value="NZ_JACHEB010000001.1"/>
</dbReference>
<evidence type="ECO:0000256" key="2">
    <source>
        <dbReference type="ARBA" id="ARBA00022670"/>
    </source>
</evidence>
<dbReference type="Gene3D" id="1.10.150.900">
    <property type="match status" value="1"/>
</dbReference>
<organism evidence="8 9">
    <name type="scientific">Tunturiibacter gelidiferens</name>
    <dbReference type="NCBI Taxonomy" id="3069689"/>
    <lineage>
        <taxon>Bacteria</taxon>
        <taxon>Pseudomonadati</taxon>
        <taxon>Acidobacteriota</taxon>
        <taxon>Terriglobia</taxon>
        <taxon>Terriglobales</taxon>
        <taxon>Acidobacteriaceae</taxon>
        <taxon>Tunturiibacter</taxon>
    </lineage>
</organism>
<dbReference type="SUPFAM" id="SSF53187">
    <property type="entry name" value="Zn-dependent exopeptidases"/>
    <property type="match status" value="1"/>
</dbReference>
<dbReference type="Proteomes" id="UP000535182">
    <property type="component" value="Unassembled WGS sequence"/>
</dbReference>
<dbReference type="GO" id="GO:0008233">
    <property type="term" value="F:peptidase activity"/>
    <property type="evidence" value="ECO:0007669"/>
    <property type="project" value="UniProtKB-KW"/>
</dbReference>
<sequence length="476" mass="51627">MRSIAACLISVALTSSLLAQSTQLPDADKTLARDIFRQLIETNTTDSVGSTTVAADAMRKRLLDAGFAESDVVVMGPNDRKGNMVARYRGRAGSTLKPVLIIGHIDVVEAKRSDWTTDPFQFVEKDGYFYGRGTQDMKDSDAAAVESFIRMKREGFVPDRDIILALTADEEGGKSNGVDWLLKNHRELVDAAFALNPDAGGPELEKGKAVSMGVEATEKLYADYRVSATNPGGHSSLPRPDNAIYQVADALGRLEKAQFPLETNEVTRAYFASSAKTKEGQLAEDLKAVSGAVPNAEAAQRLSKDAIYNSLLHTTCVATMMSAGHAPNALPGSAVANVNCRIFPGHSQEETRQELVRIFADPTLKVQYVDNSGEVFEKGSDRKSMAPPPLDPAVFQPLDAVVKMLWPGIPVIPEMETGASDSVYTMNVGIPSYGFSGMGVDRDDVRAHGRDERIRAVDFYTGVEFEYSYLKALTSQ</sequence>
<comment type="caution">
    <text evidence="8">The sequence shown here is derived from an EMBL/GenBank/DDBJ whole genome shotgun (WGS) entry which is preliminary data.</text>
</comment>
<keyword evidence="4" id="KW-0378">Hydrolase</keyword>
<dbReference type="InterPro" id="IPR047177">
    <property type="entry name" value="Pept_M20A"/>
</dbReference>
<gene>
    <name evidence="8" type="ORF">HDF14_000055</name>
</gene>
<feature type="chain" id="PRO_5040989617" evidence="6">
    <location>
        <begin position="20"/>
        <end position="476"/>
    </location>
</feature>
<feature type="domain" description="Peptidase M20 dimerisation" evidence="7">
    <location>
        <begin position="221"/>
        <end position="362"/>
    </location>
</feature>
<evidence type="ECO:0000259" key="7">
    <source>
        <dbReference type="Pfam" id="PF07687"/>
    </source>
</evidence>
<dbReference type="InterPro" id="IPR011650">
    <property type="entry name" value="Peptidase_M20_dimer"/>
</dbReference>
<dbReference type="PANTHER" id="PTHR45962:SF1">
    <property type="entry name" value="N-FATTY-ACYL-AMINO ACID SYNTHASE_HYDROLASE PM20D1"/>
    <property type="match status" value="1"/>
</dbReference>
<dbReference type="EMBL" id="JACHEB010000001">
    <property type="protein sequence ID" value="MBB5326461.1"/>
    <property type="molecule type" value="Genomic_DNA"/>
</dbReference>
<evidence type="ECO:0000313" key="9">
    <source>
        <dbReference type="Proteomes" id="UP000535182"/>
    </source>
</evidence>
<feature type="signal peptide" evidence="6">
    <location>
        <begin position="1"/>
        <end position="19"/>
    </location>
</feature>
<dbReference type="GO" id="GO:0006508">
    <property type="term" value="P:proteolysis"/>
    <property type="evidence" value="ECO:0007669"/>
    <property type="project" value="UniProtKB-KW"/>
</dbReference>
<dbReference type="InterPro" id="IPR036264">
    <property type="entry name" value="Bact_exopeptidase_dim_dom"/>
</dbReference>
<reference evidence="8 9" key="1">
    <citation type="submission" date="2020-08" db="EMBL/GenBank/DDBJ databases">
        <title>Genomic Encyclopedia of Type Strains, Phase IV (KMG-V): Genome sequencing to study the core and pangenomes of soil and plant-associated prokaryotes.</title>
        <authorList>
            <person name="Whitman W."/>
        </authorList>
    </citation>
    <scope>NUCLEOTIDE SEQUENCE [LARGE SCALE GENOMIC DNA]</scope>
    <source>
        <strain evidence="8 9">X5P2</strain>
    </source>
</reference>
<dbReference type="Gene3D" id="3.30.70.360">
    <property type="match status" value="1"/>
</dbReference>
<evidence type="ECO:0000256" key="1">
    <source>
        <dbReference type="ARBA" id="ARBA00006247"/>
    </source>
</evidence>
<dbReference type="AlphaFoldDB" id="A0A9X0Q922"/>
<protein>
    <submittedName>
        <fullName evidence="8">Acetylornithine deacetylase/succinyl-diaminopimelate desuccinylase-like protein</fullName>
    </submittedName>
</protein>
<name>A0A9X0Q922_9BACT</name>
<dbReference type="PANTHER" id="PTHR45962">
    <property type="entry name" value="N-FATTY-ACYL-AMINO ACID SYNTHASE/HYDROLASE PM20D1"/>
    <property type="match status" value="1"/>
</dbReference>
<dbReference type="NCBIfam" id="NF006596">
    <property type="entry name" value="PRK09133.1"/>
    <property type="match status" value="1"/>
</dbReference>
<dbReference type="Pfam" id="PF07687">
    <property type="entry name" value="M20_dimer"/>
    <property type="match status" value="1"/>
</dbReference>
<proteinExistence type="inferred from homology"/>
<dbReference type="PROSITE" id="PS00758">
    <property type="entry name" value="ARGE_DAPE_CPG2_1"/>
    <property type="match status" value="1"/>
</dbReference>
<dbReference type="InterPro" id="IPR002933">
    <property type="entry name" value="Peptidase_M20"/>
</dbReference>
<dbReference type="Pfam" id="PF01546">
    <property type="entry name" value="Peptidase_M20"/>
    <property type="match status" value="1"/>
</dbReference>
<evidence type="ECO:0000256" key="6">
    <source>
        <dbReference type="SAM" id="SignalP"/>
    </source>
</evidence>
<keyword evidence="9" id="KW-1185">Reference proteome</keyword>
<keyword evidence="2" id="KW-0645">Protease</keyword>
<keyword evidence="5" id="KW-0862">Zinc</keyword>
<dbReference type="SUPFAM" id="SSF55031">
    <property type="entry name" value="Bacterial exopeptidase dimerisation domain"/>
    <property type="match status" value="1"/>
</dbReference>